<dbReference type="InParanoid" id="A0A165IN24"/>
<name>A0A165IN24_9BASI</name>
<sequence length="133" mass="14062">MGSHFGESLRPVLLRSILQIIPNLVLIVLLTFTRAAVLPKPVPALVVTDLAALTDISSGLKATVQILRLDLPVAVLTSLTNIIVDGFTNIVEAVASFTTDVDGTCFGDADAQIIVADLDDVLDSLDRSFDGFA</sequence>
<organism evidence="1 2">
    <name type="scientific">Calocera cornea HHB12733</name>
    <dbReference type="NCBI Taxonomy" id="1353952"/>
    <lineage>
        <taxon>Eukaryota</taxon>
        <taxon>Fungi</taxon>
        <taxon>Dikarya</taxon>
        <taxon>Basidiomycota</taxon>
        <taxon>Agaricomycotina</taxon>
        <taxon>Dacrymycetes</taxon>
        <taxon>Dacrymycetales</taxon>
        <taxon>Dacrymycetaceae</taxon>
        <taxon>Calocera</taxon>
    </lineage>
</organism>
<dbReference type="AlphaFoldDB" id="A0A165IN24"/>
<gene>
    <name evidence="1" type="ORF">CALCODRAFT_553493</name>
</gene>
<reference evidence="1 2" key="1">
    <citation type="journal article" date="2016" name="Mol. Biol. Evol.">
        <title>Comparative Genomics of Early-Diverging Mushroom-Forming Fungi Provides Insights into the Origins of Lignocellulose Decay Capabilities.</title>
        <authorList>
            <person name="Nagy L.G."/>
            <person name="Riley R."/>
            <person name="Tritt A."/>
            <person name="Adam C."/>
            <person name="Daum C."/>
            <person name="Floudas D."/>
            <person name="Sun H."/>
            <person name="Yadav J.S."/>
            <person name="Pangilinan J."/>
            <person name="Larsson K.H."/>
            <person name="Matsuura K."/>
            <person name="Barry K."/>
            <person name="Labutti K."/>
            <person name="Kuo R."/>
            <person name="Ohm R.A."/>
            <person name="Bhattacharya S.S."/>
            <person name="Shirouzu T."/>
            <person name="Yoshinaga Y."/>
            <person name="Martin F.M."/>
            <person name="Grigoriev I.V."/>
            <person name="Hibbett D.S."/>
        </authorList>
    </citation>
    <scope>NUCLEOTIDE SEQUENCE [LARGE SCALE GENOMIC DNA]</scope>
    <source>
        <strain evidence="1 2">HHB12733</strain>
    </source>
</reference>
<evidence type="ECO:0000313" key="1">
    <source>
        <dbReference type="EMBL" id="KZT60786.1"/>
    </source>
</evidence>
<dbReference type="Proteomes" id="UP000076842">
    <property type="component" value="Unassembled WGS sequence"/>
</dbReference>
<evidence type="ECO:0000313" key="2">
    <source>
        <dbReference type="Proteomes" id="UP000076842"/>
    </source>
</evidence>
<protein>
    <submittedName>
        <fullName evidence="1">Uncharacterized protein</fullName>
    </submittedName>
</protein>
<dbReference type="EMBL" id="KV423928">
    <property type="protein sequence ID" value="KZT60786.1"/>
    <property type="molecule type" value="Genomic_DNA"/>
</dbReference>
<accession>A0A165IN24</accession>
<proteinExistence type="predicted"/>
<keyword evidence="2" id="KW-1185">Reference proteome</keyword>